<keyword evidence="4" id="KW-0560">Oxidoreductase</keyword>
<dbReference type="InterPro" id="IPR036396">
    <property type="entry name" value="Cyt_P450_sf"/>
</dbReference>
<evidence type="ECO:0008006" key="8">
    <source>
        <dbReference type="Google" id="ProtNLM"/>
    </source>
</evidence>
<dbReference type="Proteomes" id="UP001188597">
    <property type="component" value="Unassembled WGS sequence"/>
</dbReference>
<evidence type="ECO:0000313" key="6">
    <source>
        <dbReference type="EMBL" id="KAK3040133.1"/>
    </source>
</evidence>
<evidence type="ECO:0000256" key="5">
    <source>
        <dbReference type="ARBA" id="ARBA00023004"/>
    </source>
</evidence>
<dbReference type="AlphaFoldDB" id="A0AA88XB26"/>
<dbReference type="Gene3D" id="1.10.630.10">
    <property type="entry name" value="Cytochrome P450"/>
    <property type="match status" value="1"/>
</dbReference>
<dbReference type="GO" id="GO:0004497">
    <property type="term" value="F:monooxygenase activity"/>
    <property type="evidence" value="ECO:0007669"/>
    <property type="project" value="InterPro"/>
</dbReference>
<dbReference type="SUPFAM" id="SSF48264">
    <property type="entry name" value="Cytochrome P450"/>
    <property type="match status" value="1"/>
</dbReference>
<comment type="caution">
    <text evidence="6">The sequence shown here is derived from an EMBL/GenBank/DDBJ whole genome shotgun (WGS) entry which is preliminary data.</text>
</comment>
<evidence type="ECO:0000256" key="1">
    <source>
        <dbReference type="ARBA" id="ARBA00001971"/>
    </source>
</evidence>
<organism evidence="6 7">
    <name type="scientific">Escallonia herrerae</name>
    <dbReference type="NCBI Taxonomy" id="1293975"/>
    <lineage>
        <taxon>Eukaryota</taxon>
        <taxon>Viridiplantae</taxon>
        <taxon>Streptophyta</taxon>
        <taxon>Embryophyta</taxon>
        <taxon>Tracheophyta</taxon>
        <taxon>Spermatophyta</taxon>
        <taxon>Magnoliopsida</taxon>
        <taxon>eudicotyledons</taxon>
        <taxon>Gunneridae</taxon>
        <taxon>Pentapetalae</taxon>
        <taxon>asterids</taxon>
        <taxon>campanulids</taxon>
        <taxon>Escalloniales</taxon>
        <taxon>Escalloniaceae</taxon>
        <taxon>Escallonia</taxon>
    </lineage>
</organism>
<reference evidence="6" key="1">
    <citation type="submission" date="2022-12" db="EMBL/GenBank/DDBJ databases">
        <title>Draft genome assemblies for two species of Escallonia (Escalloniales).</title>
        <authorList>
            <person name="Chanderbali A."/>
            <person name="Dervinis C."/>
            <person name="Anghel I."/>
            <person name="Soltis D."/>
            <person name="Soltis P."/>
            <person name="Zapata F."/>
        </authorList>
    </citation>
    <scope>NUCLEOTIDE SEQUENCE</scope>
    <source>
        <strain evidence="6">UCBG64.0493</strain>
        <tissue evidence="6">Leaf</tissue>
    </source>
</reference>
<protein>
    <recommendedName>
        <fullName evidence="8">Cytochrome P450</fullName>
    </recommendedName>
</protein>
<keyword evidence="5" id="KW-0408">Iron</keyword>
<proteinExistence type="inferred from homology"/>
<evidence type="ECO:0000313" key="7">
    <source>
        <dbReference type="Proteomes" id="UP001188597"/>
    </source>
</evidence>
<dbReference type="GO" id="GO:0005506">
    <property type="term" value="F:iron ion binding"/>
    <property type="evidence" value="ECO:0007669"/>
    <property type="project" value="InterPro"/>
</dbReference>
<dbReference type="GO" id="GO:0016705">
    <property type="term" value="F:oxidoreductase activity, acting on paired donors, with incorporation or reduction of molecular oxygen"/>
    <property type="evidence" value="ECO:0007669"/>
    <property type="project" value="InterPro"/>
</dbReference>
<evidence type="ECO:0000256" key="3">
    <source>
        <dbReference type="ARBA" id="ARBA00022723"/>
    </source>
</evidence>
<dbReference type="PANTHER" id="PTHR24296">
    <property type="entry name" value="CYTOCHROME P450"/>
    <property type="match status" value="1"/>
</dbReference>
<dbReference type="GO" id="GO:0020037">
    <property type="term" value="F:heme binding"/>
    <property type="evidence" value="ECO:0007669"/>
    <property type="project" value="InterPro"/>
</dbReference>
<keyword evidence="7" id="KW-1185">Reference proteome</keyword>
<accession>A0AA88XB26</accession>
<gene>
    <name evidence="6" type="ORF">RJ639_027859</name>
</gene>
<dbReference type="Pfam" id="PF00067">
    <property type="entry name" value="p450"/>
    <property type="match status" value="1"/>
</dbReference>
<comment type="similarity">
    <text evidence="2">Belongs to the cytochrome P450 family.</text>
</comment>
<dbReference type="EMBL" id="JAVXUP010000061">
    <property type="protein sequence ID" value="KAK3040133.1"/>
    <property type="molecule type" value="Genomic_DNA"/>
</dbReference>
<sequence length="276" mass="32078">MDLQDLLMKSTFDSIFKVGFGFELDTLSGSDESTFDDSNVMVYWRYVDPLWKIKRSLNIGSEAALKQNIRVIDNFIYDLIRRKREQMEERQLERGKEDILSRFLVESEKDPENMTDQYLRDITLSFIIGHICKYSHLHPLVQEKVTREVIEATEADENLSADEFVLKLTEAALDSMHYLHAAVTETLRLYPAVPVDGKISEEDDTLPDGFKIKKGDGINYIPYAMGRMTYIWGEDAEDFRPERWLDSGVFRAKSPFNFTAFQPGRAPDMLRERFCL</sequence>
<name>A0AA88XB26_9ASTE</name>
<keyword evidence="3" id="KW-0479">Metal-binding</keyword>
<evidence type="ECO:0000256" key="4">
    <source>
        <dbReference type="ARBA" id="ARBA00023002"/>
    </source>
</evidence>
<dbReference type="InterPro" id="IPR001128">
    <property type="entry name" value="Cyt_P450"/>
</dbReference>
<comment type="cofactor">
    <cofactor evidence="1">
        <name>heme</name>
        <dbReference type="ChEBI" id="CHEBI:30413"/>
    </cofactor>
</comment>
<evidence type="ECO:0000256" key="2">
    <source>
        <dbReference type="ARBA" id="ARBA00010617"/>
    </source>
</evidence>